<accession>A0A0E9MWF0</accession>
<evidence type="ECO:0000256" key="2">
    <source>
        <dbReference type="ARBA" id="ARBA00022448"/>
    </source>
</evidence>
<feature type="domain" description="TonB-dependent receptor plug" evidence="9">
    <location>
        <begin position="120"/>
        <end position="224"/>
    </location>
</feature>
<keyword evidence="4 7" id="KW-0812">Transmembrane</keyword>
<evidence type="ECO:0000256" key="8">
    <source>
        <dbReference type="SAM" id="SignalP"/>
    </source>
</evidence>
<comment type="subcellular location">
    <subcellularLocation>
        <location evidence="1 7">Cell outer membrane</location>
        <topology evidence="1 7">Multi-pass membrane protein</topology>
    </subcellularLocation>
</comment>
<dbReference type="RefSeq" id="WP_052955455.1">
    <property type="nucleotide sequence ID" value="NZ_BBWV01000001.1"/>
</dbReference>
<dbReference type="InterPro" id="IPR023996">
    <property type="entry name" value="TonB-dep_OMP_SusC/RagA"/>
</dbReference>
<dbReference type="Proteomes" id="UP000033121">
    <property type="component" value="Unassembled WGS sequence"/>
</dbReference>
<feature type="signal peptide" evidence="8">
    <location>
        <begin position="1"/>
        <end position="25"/>
    </location>
</feature>
<dbReference type="EMBL" id="BBWV01000001">
    <property type="protein sequence ID" value="GAO41430.1"/>
    <property type="molecule type" value="Genomic_DNA"/>
</dbReference>
<dbReference type="NCBIfam" id="TIGR04056">
    <property type="entry name" value="OMP_RagA_SusC"/>
    <property type="match status" value="1"/>
</dbReference>
<gene>
    <name evidence="10" type="ORF">FPE01S_01_04420</name>
</gene>
<dbReference type="PROSITE" id="PS52016">
    <property type="entry name" value="TONB_DEPENDENT_REC_3"/>
    <property type="match status" value="1"/>
</dbReference>
<evidence type="ECO:0000256" key="1">
    <source>
        <dbReference type="ARBA" id="ARBA00004571"/>
    </source>
</evidence>
<dbReference type="InterPro" id="IPR008969">
    <property type="entry name" value="CarboxyPept-like_regulatory"/>
</dbReference>
<evidence type="ECO:0000256" key="3">
    <source>
        <dbReference type="ARBA" id="ARBA00022452"/>
    </source>
</evidence>
<dbReference type="SUPFAM" id="SSF49464">
    <property type="entry name" value="Carboxypeptidase regulatory domain-like"/>
    <property type="match status" value="1"/>
</dbReference>
<protein>
    <submittedName>
        <fullName evidence="10">Putative TonB-dependent receptor</fullName>
    </submittedName>
</protein>
<dbReference type="AlphaFoldDB" id="A0A0E9MWF0"/>
<keyword evidence="5 7" id="KW-0472">Membrane</keyword>
<evidence type="ECO:0000313" key="11">
    <source>
        <dbReference type="Proteomes" id="UP000033121"/>
    </source>
</evidence>
<dbReference type="STRING" id="1220578.FPE01S_01_04420"/>
<dbReference type="GO" id="GO:0009279">
    <property type="term" value="C:cell outer membrane"/>
    <property type="evidence" value="ECO:0007669"/>
    <property type="project" value="UniProtKB-SubCell"/>
</dbReference>
<dbReference type="OrthoDB" id="778172at2"/>
<organism evidence="10 11">
    <name type="scientific">Flavihumibacter petaseus NBRC 106054</name>
    <dbReference type="NCBI Taxonomy" id="1220578"/>
    <lineage>
        <taxon>Bacteria</taxon>
        <taxon>Pseudomonadati</taxon>
        <taxon>Bacteroidota</taxon>
        <taxon>Chitinophagia</taxon>
        <taxon>Chitinophagales</taxon>
        <taxon>Chitinophagaceae</taxon>
        <taxon>Flavihumibacter</taxon>
    </lineage>
</organism>
<dbReference type="Pfam" id="PF13715">
    <property type="entry name" value="CarbopepD_reg_2"/>
    <property type="match status" value="1"/>
</dbReference>
<feature type="chain" id="PRO_5002429821" evidence="8">
    <location>
        <begin position="26"/>
        <end position="1037"/>
    </location>
</feature>
<evidence type="ECO:0000256" key="5">
    <source>
        <dbReference type="ARBA" id="ARBA00023136"/>
    </source>
</evidence>
<dbReference type="NCBIfam" id="TIGR04057">
    <property type="entry name" value="SusC_RagA_signa"/>
    <property type="match status" value="1"/>
</dbReference>
<keyword evidence="2 7" id="KW-0813">Transport</keyword>
<keyword evidence="10" id="KW-0675">Receptor</keyword>
<evidence type="ECO:0000256" key="7">
    <source>
        <dbReference type="PROSITE-ProRule" id="PRU01360"/>
    </source>
</evidence>
<comment type="similarity">
    <text evidence="7">Belongs to the TonB-dependent receptor family.</text>
</comment>
<reference evidence="10 11" key="1">
    <citation type="submission" date="2015-04" db="EMBL/GenBank/DDBJ databases">
        <title>Whole genome shotgun sequence of Flavihumibacter petaseus NBRC 106054.</title>
        <authorList>
            <person name="Miyazawa S."/>
            <person name="Hosoyama A."/>
            <person name="Hashimoto M."/>
            <person name="Noguchi M."/>
            <person name="Tsuchikane K."/>
            <person name="Ohji S."/>
            <person name="Yamazoe A."/>
            <person name="Ichikawa N."/>
            <person name="Kimura A."/>
            <person name="Fujita N."/>
        </authorList>
    </citation>
    <scope>NUCLEOTIDE SEQUENCE [LARGE SCALE GENOMIC DNA]</scope>
    <source>
        <strain evidence="10 11">NBRC 106054</strain>
    </source>
</reference>
<dbReference type="InterPro" id="IPR036942">
    <property type="entry name" value="Beta-barrel_TonB_sf"/>
</dbReference>
<dbReference type="InterPro" id="IPR023997">
    <property type="entry name" value="TonB-dep_OMP_SusC/RagA_CS"/>
</dbReference>
<dbReference type="Gene3D" id="2.170.130.10">
    <property type="entry name" value="TonB-dependent receptor, plug domain"/>
    <property type="match status" value="1"/>
</dbReference>
<dbReference type="InterPro" id="IPR037066">
    <property type="entry name" value="Plug_dom_sf"/>
</dbReference>
<dbReference type="Gene3D" id="2.40.170.20">
    <property type="entry name" value="TonB-dependent receptor, beta-barrel domain"/>
    <property type="match status" value="1"/>
</dbReference>
<name>A0A0E9MWF0_9BACT</name>
<evidence type="ECO:0000256" key="6">
    <source>
        <dbReference type="ARBA" id="ARBA00023237"/>
    </source>
</evidence>
<evidence type="ECO:0000313" key="10">
    <source>
        <dbReference type="EMBL" id="GAO41430.1"/>
    </source>
</evidence>
<dbReference type="InterPro" id="IPR039426">
    <property type="entry name" value="TonB-dep_rcpt-like"/>
</dbReference>
<dbReference type="Gene3D" id="2.60.40.1120">
    <property type="entry name" value="Carboxypeptidase-like, regulatory domain"/>
    <property type="match status" value="1"/>
</dbReference>
<dbReference type="InterPro" id="IPR012910">
    <property type="entry name" value="Plug_dom"/>
</dbReference>
<keyword evidence="3 7" id="KW-1134">Transmembrane beta strand</keyword>
<keyword evidence="8" id="KW-0732">Signal</keyword>
<keyword evidence="6 7" id="KW-0998">Cell outer membrane</keyword>
<evidence type="ECO:0000259" key="9">
    <source>
        <dbReference type="Pfam" id="PF07715"/>
    </source>
</evidence>
<evidence type="ECO:0000256" key="4">
    <source>
        <dbReference type="ARBA" id="ARBA00022692"/>
    </source>
</evidence>
<dbReference type="SUPFAM" id="SSF56935">
    <property type="entry name" value="Porins"/>
    <property type="match status" value="1"/>
</dbReference>
<comment type="caution">
    <text evidence="10">The sequence shown here is derived from an EMBL/GenBank/DDBJ whole genome shotgun (WGS) entry which is preliminary data.</text>
</comment>
<proteinExistence type="inferred from homology"/>
<sequence>MKWPRQLLMASCLCAALTSFLFSSAQVKTVTGKVTDEKEVPLTGATVKGQRSPSAGVKTANDGSFTLSLDPGDTALTVTFIGFRTQVVPLQGRTTVAITLAAQATTLDQVVVVGYGTQKRRDVTGAISSVKGEAIKNLPVQNVAEALQGRVAGVDITKSSGEPGTSAQITIRGVSSLNQPNPLYIIDGIRGSGDNINPQDIATIDVLKDASAASIYGAAAAGGVIMITTKRGQGPQPIINFSARYGVTTPNVLELLDRDDFVAMKRLVRDPVYSNNNMTDTFPNTNWVDAIFRNGTEQDYNLSISGSTPAVTYFVSAVHNDQKGVYLNNESAFNAFRVNTDIKVTKWLKIGEQVYGYERKTSPVDYGTPLGSAISPRLNPPFRTVPTMAIYGADGEWARNPPGFSGPNIVGQIMTKDRSNRQTNVQANAYAEVKLPWDLTFKATLGYTGYNEEGNDFQGVLRTDVDAVVKKQLAKSFVSYRNLLNAYTLAFDHGFGDHMINALIGYEQYRGTYNGLYTNETDVGGSSYAYLPTSGTVFNIANGGYDPYPLVKSLFGRINYSYHDKYLLSISARRDGDFIKFGPGNQYGVFPAASAGWRISNEKFFQPLLPVVSSLKFRGSYGVLGNSQIPAYRFLSVYDAVSAQNFTPGGTAILNYTQTNLSNSGIKWESLYETNIGIDGELWNGKFYFSVDWYTKTTKDLLYRLPIPLSVGIGDFFTNIGSVNNKGIDLAIGYRNVYKALNYSIGFTGSFNKNEVLDLDGINNNPIRTGNNNYGDGNATQGIWVGQALTYTKAGLPFGQFYGFQVEGMYTAEDQIDKHPQRPGQRANVGDLIFKDVNQDGKITDDDRTVIGNPYPKFTFGLNLNANYKGFDIALLFTGATGVDLFNGVAPYAETFWSDGNTTSKAYQASFLGSNGLTDQPRIGVLSADGTSFAPDPNGNYTLANSYFVEDGSYVKLKNLQIGYSFTGKFLERVKIKSARLYVMGNNLFWLTNYSGLDPELGSQDLNTNGGTTSRGIDGPYKYPSTRIYSVGINLTL</sequence>
<dbReference type="Pfam" id="PF07715">
    <property type="entry name" value="Plug"/>
    <property type="match status" value="1"/>
</dbReference>
<keyword evidence="11" id="KW-1185">Reference proteome</keyword>